<name>A0ACB9KP76_BAUVA</name>
<dbReference type="EMBL" id="CM039438">
    <property type="protein sequence ID" value="KAI4299067.1"/>
    <property type="molecule type" value="Genomic_DNA"/>
</dbReference>
<gene>
    <name evidence="1" type="ORF">L6164_032560</name>
</gene>
<organism evidence="1 2">
    <name type="scientific">Bauhinia variegata</name>
    <name type="common">Purple orchid tree</name>
    <name type="synonym">Phanera variegata</name>
    <dbReference type="NCBI Taxonomy" id="167791"/>
    <lineage>
        <taxon>Eukaryota</taxon>
        <taxon>Viridiplantae</taxon>
        <taxon>Streptophyta</taxon>
        <taxon>Embryophyta</taxon>
        <taxon>Tracheophyta</taxon>
        <taxon>Spermatophyta</taxon>
        <taxon>Magnoliopsida</taxon>
        <taxon>eudicotyledons</taxon>
        <taxon>Gunneridae</taxon>
        <taxon>Pentapetalae</taxon>
        <taxon>rosids</taxon>
        <taxon>fabids</taxon>
        <taxon>Fabales</taxon>
        <taxon>Fabaceae</taxon>
        <taxon>Cercidoideae</taxon>
        <taxon>Cercideae</taxon>
        <taxon>Bauhiniinae</taxon>
        <taxon>Bauhinia</taxon>
    </lineage>
</organism>
<proteinExistence type="predicted"/>
<reference evidence="1 2" key="1">
    <citation type="journal article" date="2022" name="DNA Res.">
        <title>Chromosomal-level genome assembly of the orchid tree Bauhinia variegata (Leguminosae; Cercidoideae) supports the allotetraploid origin hypothesis of Bauhinia.</title>
        <authorList>
            <person name="Zhong Y."/>
            <person name="Chen Y."/>
            <person name="Zheng D."/>
            <person name="Pang J."/>
            <person name="Liu Y."/>
            <person name="Luo S."/>
            <person name="Meng S."/>
            <person name="Qian L."/>
            <person name="Wei D."/>
            <person name="Dai S."/>
            <person name="Zhou R."/>
        </authorList>
    </citation>
    <scope>NUCLEOTIDE SEQUENCE [LARGE SCALE GENOMIC DNA]</scope>
    <source>
        <strain evidence="1">BV-YZ2020</strain>
    </source>
</reference>
<dbReference type="Proteomes" id="UP000828941">
    <property type="component" value="Chromosome 13"/>
</dbReference>
<keyword evidence="2" id="KW-1185">Reference proteome</keyword>
<protein>
    <submittedName>
        <fullName evidence="1">Uncharacterized protein</fullName>
    </submittedName>
</protein>
<sequence>MSNIFADTTNPNPNMSFEVTQPPNDSISSLSFSPRANFLVPTSWDNQESCMRSRRSSWLGFKSQDVPASILGSGHVRVMHGYFNVHGDGGMYIAAIALLLIYT</sequence>
<accession>A0ACB9KP76</accession>
<evidence type="ECO:0000313" key="1">
    <source>
        <dbReference type="EMBL" id="KAI4299067.1"/>
    </source>
</evidence>
<evidence type="ECO:0000313" key="2">
    <source>
        <dbReference type="Proteomes" id="UP000828941"/>
    </source>
</evidence>
<comment type="caution">
    <text evidence="1">The sequence shown here is derived from an EMBL/GenBank/DDBJ whole genome shotgun (WGS) entry which is preliminary data.</text>
</comment>